<accession>M2YBY5</accession>
<feature type="region of interest" description="Disordered" evidence="1">
    <location>
        <begin position="1"/>
        <end position="64"/>
    </location>
</feature>
<keyword evidence="2" id="KW-1133">Transmembrane helix</keyword>
<feature type="region of interest" description="Disordered" evidence="1">
    <location>
        <begin position="83"/>
        <end position="143"/>
    </location>
</feature>
<feature type="transmembrane region" description="Helical" evidence="2">
    <location>
        <begin position="197"/>
        <end position="218"/>
    </location>
</feature>
<feature type="transmembrane region" description="Helical" evidence="2">
    <location>
        <begin position="230"/>
        <end position="248"/>
    </location>
</feature>
<feature type="compositionally biased region" description="Low complexity" evidence="1">
    <location>
        <begin position="93"/>
        <end position="115"/>
    </location>
</feature>
<dbReference type="RefSeq" id="WP_006215189.1">
    <property type="nucleotide sequence ID" value="NZ_ANHZ02000018.1"/>
</dbReference>
<feature type="transmembrane region" description="Helical" evidence="2">
    <location>
        <begin position="538"/>
        <end position="557"/>
    </location>
</feature>
<feature type="transmembrane region" description="Helical" evidence="2">
    <location>
        <begin position="446"/>
        <end position="465"/>
    </location>
</feature>
<feature type="transmembrane region" description="Helical" evidence="2">
    <location>
        <begin position="471"/>
        <end position="494"/>
    </location>
</feature>
<evidence type="ECO:0000313" key="3">
    <source>
        <dbReference type="EMBL" id="EME35995.1"/>
    </source>
</evidence>
<feature type="transmembrane region" description="Helical" evidence="2">
    <location>
        <begin position="260"/>
        <end position="283"/>
    </location>
</feature>
<dbReference type="InterPro" id="IPR036259">
    <property type="entry name" value="MFS_trans_sf"/>
</dbReference>
<dbReference type="Gene3D" id="1.20.1250.20">
    <property type="entry name" value="MFS general substrate transporter like domains"/>
    <property type="match status" value="1"/>
</dbReference>
<dbReference type="STRING" id="71999.KPaMU14_04320"/>
<feature type="transmembrane region" description="Helical" evidence="2">
    <location>
        <begin position="386"/>
        <end position="409"/>
    </location>
</feature>
<dbReference type="PANTHER" id="PTHR23542">
    <property type="match status" value="1"/>
</dbReference>
<feature type="transmembrane region" description="Helical" evidence="2">
    <location>
        <begin position="304"/>
        <end position="323"/>
    </location>
</feature>
<dbReference type="SUPFAM" id="SSF103473">
    <property type="entry name" value="MFS general substrate transporter"/>
    <property type="match status" value="1"/>
</dbReference>
<evidence type="ECO:0008006" key="5">
    <source>
        <dbReference type="Google" id="ProtNLM"/>
    </source>
</evidence>
<protein>
    <recommendedName>
        <fullName evidence="5">Major facilitator superfamily (MFS) profile domain-containing protein</fullName>
    </recommendedName>
</protein>
<feature type="transmembrane region" description="Helical" evidence="2">
    <location>
        <begin position="421"/>
        <end position="439"/>
    </location>
</feature>
<keyword evidence="4" id="KW-1185">Reference proteome</keyword>
<keyword evidence="2" id="KW-0812">Transmembrane</keyword>
<dbReference type="Proteomes" id="UP000009877">
    <property type="component" value="Unassembled WGS sequence"/>
</dbReference>
<feature type="transmembrane region" description="Helical" evidence="2">
    <location>
        <begin position="506"/>
        <end position="526"/>
    </location>
</feature>
<evidence type="ECO:0000256" key="2">
    <source>
        <dbReference type="SAM" id="Phobius"/>
    </source>
</evidence>
<dbReference type="PANTHER" id="PTHR23542:SF1">
    <property type="entry name" value="MAJOR FACILITATOR SUPERFAMILY (MFS) PROFILE DOMAIN-CONTAINING PROTEIN"/>
    <property type="match status" value="1"/>
</dbReference>
<name>M2YBY5_9MICC</name>
<sequence length="585" mass="60423">MSDRARLGTGREPAADHAAGGSWSGSRSSTGEGRADAPTGSGPSGAAAGSGESAAGELATPLPDRGHRALAIGGIASAGTAGRGPELGAAGHSGAVAGDGAAPADPSPGASSEADVQAGDLTSDTTAEDGSAPQEGSGRDRRTRRAQLRTLMVGDYPVLRGVVSNWYLLLTLIVRLPSVILPLTVLTYVTAVSGQELWGAACAGAVHLGQAVSVLALVRGDRIRRRQWILLLHTLLHVGVICWLVFRFSEQAQDAPTAPWPWLLCLLAGLSAPQLGNATRLRWRTILEQRRSLVLILPSMRHDAVMDAVPLVLGALIVGVLAITLGPLLGIMAAAGLLVLCTTALLLHPTADILGEDAQNHLVDPTHQPLNSAMRRRLRTQRRMRFLPVVGVGCIGLMLGSIQMCLVYFTSSVEAIETIGAQFAALGLTAGAAAVITAGARPRRPWNLWVLFGAVTVLATLLMSLPSRPLGMVLILAVLGAAIGPTLVAVFSTVPLITPLSEVRGLTAATSVLIQVGMGLGVGLAGVMGDLAGYETAALLPVLAAAALLATAFVLMARRSRVPLDLVGERPIPGTESVPRMLSED</sequence>
<evidence type="ECO:0000256" key="1">
    <source>
        <dbReference type="SAM" id="MobiDB-lite"/>
    </source>
</evidence>
<organism evidence="3 4">
    <name type="scientific">Kocuria palustris PEL</name>
    <dbReference type="NCBI Taxonomy" id="1236550"/>
    <lineage>
        <taxon>Bacteria</taxon>
        <taxon>Bacillati</taxon>
        <taxon>Actinomycetota</taxon>
        <taxon>Actinomycetes</taxon>
        <taxon>Micrococcales</taxon>
        <taxon>Micrococcaceae</taxon>
        <taxon>Kocuria</taxon>
    </lineage>
</organism>
<evidence type="ECO:0000313" key="4">
    <source>
        <dbReference type="Proteomes" id="UP000009877"/>
    </source>
</evidence>
<feature type="transmembrane region" description="Helical" evidence="2">
    <location>
        <begin position="166"/>
        <end position="191"/>
    </location>
</feature>
<gene>
    <name evidence="3" type="ORF">C884_00763</name>
</gene>
<keyword evidence="2" id="KW-0472">Membrane</keyword>
<dbReference type="AlphaFoldDB" id="M2YBY5"/>
<comment type="caution">
    <text evidence="3">The sequence shown here is derived from an EMBL/GenBank/DDBJ whole genome shotgun (WGS) entry which is preliminary data.</text>
</comment>
<dbReference type="EMBL" id="ANHZ02000018">
    <property type="protein sequence ID" value="EME35995.1"/>
    <property type="molecule type" value="Genomic_DNA"/>
</dbReference>
<feature type="transmembrane region" description="Helical" evidence="2">
    <location>
        <begin position="329"/>
        <end position="347"/>
    </location>
</feature>
<feature type="compositionally biased region" description="Low complexity" evidence="1">
    <location>
        <begin position="20"/>
        <end position="57"/>
    </location>
</feature>
<reference evidence="3 4" key="1">
    <citation type="journal article" date="2014" name="Genome Announc.">
        <title>Draft Genome Sequence of Kocuria palustris PEL.</title>
        <authorList>
            <person name="Sharma G."/>
            <person name="Khatri I."/>
            <person name="Subramanian S."/>
        </authorList>
    </citation>
    <scope>NUCLEOTIDE SEQUENCE [LARGE SCALE GENOMIC DNA]</scope>
    <source>
        <strain evidence="3 4">PEL</strain>
    </source>
</reference>
<proteinExistence type="predicted"/>